<organism evidence="2 3">
    <name type="scientific">Hartmannibacter diazotrophicus</name>
    <dbReference type="NCBI Taxonomy" id="1482074"/>
    <lineage>
        <taxon>Bacteria</taxon>
        <taxon>Pseudomonadati</taxon>
        <taxon>Pseudomonadota</taxon>
        <taxon>Alphaproteobacteria</taxon>
        <taxon>Hyphomicrobiales</taxon>
        <taxon>Pleomorphomonadaceae</taxon>
        <taxon>Hartmannibacter</taxon>
    </lineage>
</organism>
<reference evidence="3" key="1">
    <citation type="submission" date="2017-09" db="EMBL/GenBank/DDBJ databases">
        <title>Genome sequence of Nannocystis excedens DSM 71.</title>
        <authorList>
            <person name="Blom J."/>
        </authorList>
    </citation>
    <scope>NUCLEOTIDE SEQUENCE [LARGE SCALE GENOMIC DNA]</scope>
    <source>
        <strain evidence="3">type strain: E19</strain>
    </source>
</reference>
<keyword evidence="3" id="KW-1185">Reference proteome</keyword>
<protein>
    <recommendedName>
        <fullName evidence="4">Secreted protein</fullName>
    </recommendedName>
</protein>
<proteinExistence type="predicted"/>
<dbReference type="OrthoDB" id="9815514at2"/>
<dbReference type="Proteomes" id="UP000223606">
    <property type="component" value="Chromosome 1"/>
</dbReference>
<dbReference type="RefSeq" id="WP_099556444.1">
    <property type="nucleotide sequence ID" value="NZ_LT960614.1"/>
</dbReference>
<dbReference type="InterPro" id="IPR015000">
    <property type="entry name" value="EipB-like"/>
</dbReference>
<sequence>MMTSTCKIALFMGAAVVALSQAPAASAAVSLLPHRAVYDLSLADSNGQSGISSVRGRMVMEFSGGACEGYTTNFRFVLTLVDSESKDMLTDLRTTTFESPEGNAFSFLSQTYTNDVLTQEVKGAASKDGGNVRIQLQSPADRTVDLAPAVVFPTQNLRDLISAAQAGENLLEAKIFDGVDDGDRASDTTAIIGAAKLASHDGPAARLAGMKHWPVSVSYFDPAVHDDKPPEYTVAFDLYANGVADDLMLDYGDFKLAGRMASLETLPKDACD</sequence>
<accession>A0A2C9D6Q7</accession>
<keyword evidence="1" id="KW-0732">Signal</keyword>
<evidence type="ECO:0000313" key="3">
    <source>
        <dbReference type="Proteomes" id="UP000223606"/>
    </source>
</evidence>
<dbReference type="AlphaFoldDB" id="A0A2C9D6Q7"/>
<evidence type="ECO:0008006" key="4">
    <source>
        <dbReference type="Google" id="ProtNLM"/>
    </source>
</evidence>
<evidence type="ECO:0000313" key="2">
    <source>
        <dbReference type="EMBL" id="SON56014.1"/>
    </source>
</evidence>
<feature type="signal peptide" evidence="1">
    <location>
        <begin position="1"/>
        <end position="27"/>
    </location>
</feature>
<dbReference type="KEGG" id="hdi:HDIA_2473"/>
<dbReference type="Pfam" id="PF08904">
    <property type="entry name" value="EipB_like"/>
    <property type="match status" value="1"/>
</dbReference>
<feature type="chain" id="PRO_5013401788" description="Secreted protein" evidence="1">
    <location>
        <begin position="28"/>
        <end position="272"/>
    </location>
</feature>
<evidence type="ECO:0000256" key="1">
    <source>
        <dbReference type="SAM" id="SignalP"/>
    </source>
</evidence>
<dbReference type="EMBL" id="LT960614">
    <property type="protein sequence ID" value="SON56014.1"/>
    <property type="molecule type" value="Genomic_DNA"/>
</dbReference>
<gene>
    <name evidence="2" type="ORF">HDIA_2473</name>
</gene>
<name>A0A2C9D6Q7_9HYPH</name>